<gene>
    <name evidence="3" type="ordered locus">EROM_011010</name>
</gene>
<keyword evidence="4" id="KW-1185">Reference proteome</keyword>
<evidence type="ECO:0000259" key="2">
    <source>
        <dbReference type="PROSITE" id="PS50157"/>
    </source>
</evidence>
<organism evidence="3 4">
    <name type="scientific">Encephalitozoon romaleae (strain SJ-2008)</name>
    <name type="common">Microsporidian parasite</name>
    <dbReference type="NCBI Taxonomy" id="1178016"/>
    <lineage>
        <taxon>Eukaryota</taxon>
        <taxon>Fungi</taxon>
        <taxon>Fungi incertae sedis</taxon>
        <taxon>Microsporidia</taxon>
        <taxon>Unikaryonidae</taxon>
        <taxon>Encephalitozoon</taxon>
    </lineage>
</organism>
<dbReference type="GO" id="GO:0008270">
    <property type="term" value="F:zinc ion binding"/>
    <property type="evidence" value="ECO:0007669"/>
    <property type="project" value="UniProtKB-KW"/>
</dbReference>
<reference evidence="3 4" key="1">
    <citation type="journal article" date="2012" name="Proc. Natl. Acad. Sci. U.S.A.">
        <title>Gain and loss of multiple functionally related, horizontally transferred genes in the reduced genomes of two microsporidian parasites.</title>
        <authorList>
            <person name="Pombert J.-F."/>
            <person name="Selman M."/>
            <person name="Burki F."/>
            <person name="Bardell F.T."/>
            <person name="Farinelli L."/>
            <person name="Solter L.F."/>
            <person name="Whitman D.W."/>
            <person name="Weiss L.M."/>
            <person name="Corradi N."/>
            <person name="Keeling P.J."/>
        </authorList>
    </citation>
    <scope>NUCLEOTIDE SEQUENCE [LARGE SCALE GENOMIC DNA]</scope>
    <source>
        <strain evidence="3 4">SJ-2008</strain>
    </source>
</reference>
<keyword evidence="1" id="KW-0479">Metal-binding</keyword>
<evidence type="ECO:0000256" key="1">
    <source>
        <dbReference type="PROSITE-ProRule" id="PRU00042"/>
    </source>
</evidence>
<dbReference type="HOGENOM" id="CLU_703156_0_0_1"/>
<dbReference type="AlphaFoldDB" id="I7ACX7"/>
<dbReference type="KEGG" id="ero:EROM_011010"/>
<accession>I7ACX7</accession>
<protein>
    <recommendedName>
        <fullName evidence="2">C2H2-type domain-containing protein</fullName>
    </recommendedName>
</protein>
<keyword evidence="1" id="KW-0862">Zinc</keyword>
<dbReference type="GeneID" id="20520728"/>
<dbReference type="EMBL" id="CP003518">
    <property type="protein sequence ID" value="AFN82445.1"/>
    <property type="molecule type" value="Genomic_DNA"/>
</dbReference>
<evidence type="ECO:0000313" key="4">
    <source>
        <dbReference type="Proteomes" id="UP000010094"/>
    </source>
</evidence>
<dbReference type="PROSITE" id="PS50157">
    <property type="entry name" value="ZINC_FINGER_C2H2_2"/>
    <property type="match status" value="1"/>
</dbReference>
<name>I7ACX7_ENCRO</name>
<dbReference type="OrthoDB" id="2191528at2759"/>
<dbReference type="Proteomes" id="UP000010094">
    <property type="component" value="Chromosome I"/>
</dbReference>
<proteinExistence type="predicted"/>
<feature type="domain" description="C2H2-type" evidence="2">
    <location>
        <begin position="206"/>
        <end position="234"/>
    </location>
</feature>
<keyword evidence="1" id="KW-0863">Zinc-finger</keyword>
<sequence>MIDWLVENSLGLFPVVLERQLKKMEVGKKSPVLATIECSVSYILSIVPRNRKPEPGVLLVRGYQWSNGIRSRINFSVDLDAGSYYTIKDIQKTRMTNFSCHDRTVLYMFIINMDGKASMYYAQFSGCHSLRDPKVPLYRVELFHEDGFYRVDKDPSHDMILKSVNIRSKRKGLLHYCWSNQGILERQPRASFVLETEEKKYNVHGFCCIFCIREFECIDSLILHINYIHSGYKCIQNGRSLFLKRNFSSLQSHEALAYFSRKYKRKGLESRIAQDISQRHESPVNGIWSIENLSALINKGIRSNSGLSEDTLILMERWNVLRLHGGMLIDDIARFARQEKRNPSIVNFLLVLYHKSIVNPKELTELIYSLFEDD</sequence>
<dbReference type="PROSITE" id="PS00028">
    <property type="entry name" value="ZINC_FINGER_C2H2_1"/>
    <property type="match status" value="1"/>
</dbReference>
<dbReference type="VEuPathDB" id="MicrosporidiaDB:EROM_011010"/>
<dbReference type="RefSeq" id="XP_009263942.1">
    <property type="nucleotide sequence ID" value="XM_009265667.1"/>
</dbReference>
<dbReference type="InterPro" id="IPR013087">
    <property type="entry name" value="Znf_C2H2_type"/>
</dbReference>
<evidence type="ECO:0000313" key="3">
    <source>
        <dbReference type="EMBL" id="AFN82445.1"/>
    </source>
</evidence>